<feature type="non-terminal residue" evidence="1">
    <location>
        <position position="143"/>
    </location>
</feature>
<dbReference type="AlphaFoldDB" id="A0A225UP67"/>
<protein>
    <submittedName>
        <fullName evidence="1">Uncharacterized protein</fullName>
    </submittedName>
</protein>
<evidence type="ECO:0000313" key="1">
    <source>
        <dbReference type="EMBL" id="OWY94740.1"/>
    </source>
</evidence>
<keyword evidence="2" id="KW-1185">Reference proteome</keyword>
<dbReference type="Proteomes" id="UP000198211">
    <property type="component" value="Unassembled WGS sequence"/>
</dbReference>
<evidence type="ECO:0000313" key="2">
    <source>
        <dbReference type="Proteomes" id="UP000198211"/>
    </source>
</evidence>
<dbReference type="EMBL" id="NBNE01013906">
    <property type="protein sequence ID" value="OWY94740.1"/>
    <property type="molecule type" value="Genomic_DNA"/>
</dbReference>
<organism evidence="1 2">
    <name type="scientific">Phytophthora megakarya</name>
    <dbReference type="NCBI Taxonomy" id="4795"/>
    <lineage>
        <taxon>Eukaryota</taxon>
        <taxon>Sar</taxon>
        <taxon>Stramenopiles</taxon>
        <taxon>Oomycota</taxon>
        <taxon>Peronosporomycetes</taxon>
        <taxon>Peronosporales</taxon>
        <taxon>Peronosporaceae</taxon>
        <taxon>Phytophthora</taxon>
    </lineage>
</organism>
<accession>A0A225UP67</accession>
<gene>
    <name evidence="1" type="ORF">PHMEG_00035447</name>
</gene>
<name>A0A225UP67_9STRA</name>
<comment type="caution">
    <text evidence="1">The sequence shown here is derived from an EMBL/GenBank/DDBJ whole genome shotgun (WGS) entry which is preliminary data.</text>
</comment>
<proteinExistence type="predicted"/>
<sequence length="143" mass="15676">MLFIHKKYSTIPAISEFPLRDIGRGKSGALQLVAAADSQPVDASKTFPERGLWRETHATRTNGINNKRFLQVEGTSNQSIIVTRSMNETSNNKSTAAPSKEEKLKFSVMSAKTTPNFAEERGVKVAGLSKFFKGKKVTTAVTN</sequence>
<reference evidence="2" key="1">
    <citation type="submission" date="2017-03" db="EMBL/GenBank/DDBJ databases">
        <title>Phytopthora megakarya and P. palmivora, two closely related causual agents of cacao black pod achieved similar genome size and gene model numbers by different mechanisms.</title>
        <authorList>
            <person name="Ali S."/>
            <person name="Shao J."/>
            <person name="Larry D.J."/>
            <person name="Kronmiller B."/>
            <person name="Shen D."/>
            <person name="Strem M.D."/>
            <person name="Melnick R.L."/>
            <person name="Guiltinan M.J."/>
            <person name="Tyler B.M."/>
            <person name="Meinhardt L.W."/>
            <person name="Bailey B.A."/>
        </authorList>
    </citation>
    <scope>NUCLEOTIDE SEQUENCE [LARGE SCALE GENOMIC DNA]</scope>
    <source>
        <strain evidence="2">zdho120</strain>
    </source>
</reference>